<dbReference type="InterPro" id="IPR050238">
    <property type="entry name" value="DNA_Rep/Repair_Clamp_Loader"/>
</dbReference>
<gene>
    <name evidence="11" type="primary">dnaX</name>
    <name evidence="14" type="ORF">EBQ25_07745</name>
</gene>
<dbReference type="NCBIfam" id="TIGR02397">
    <property type="entry name" value="dnaX_nterm"/>
    <property type="match status" value="1"/>
</dbReference>
<evidence type="ECO:0000256" key="8">
    <source>
        <dbReference type="ARBA" id="ARBA00022840"/>
    </source>
</evidence>
<evidence type="ECO:0000313" key="15">
    <source>
        <dbReference type="Proteomes" id="UP000267035"/>
    </source>
</evidence>
<evidence type="ECO:0000256" key="9">
    <source>
        <dbReference type="ARBA" id="ARBA00022932"/>
    </source>
</evidence>
<evidence type="ECO:0000256" key="12">
    <source>
        <dbReference type="SAM" id="MobiDB-lite"/>
    </source>
</evidence>
<dbReference type="Gene3D" id="1.10.8.60">
    <property type="match status" value="1"/>
</dbReference>
<accession>A0A3M6Q8K0</accession>
<dbReference type="CDD" id="cd18137">
    <property type="entry name" value="HLD_clamp_pol_III_gamma_tau"/>
    <property type="match status" value="1"/>
</dbReference>
<keyword evidence="2 11" id="KW-0808">Transferase</keyword>
<feature type="compositionally biased region" description="Low complexity" evidence="12">
    <location>
        <begin position="576"/>
        <end position="591"/>
    </location>
</feature>
<comment type="function">
    <text evidence="11">DNA polymerase III is a complex, multichain enzyme responsible for most of the replicative synthesis in bacteria. This DNA polymerase also exhibits 3' to 5' exonuclease activity.</text>
</comment>
<dbReference type="PANTHER" id="PTHR11669">
    <property type="entry name" value="REPLICATION FACTOR C / DNA POLYMERASE III GAMMA-TAU SUBUNIT"/>
    <property type="match status" value="1"/>
</dbReference>
<feature type="domain" description="AAA+ ATPase" evidence="13">
    <location>
        <begin position="37"/>
        <end position="196"/>
    </location>
</feature>
<dbReference type="Gene3D" id="3.40.50.300">
    <property type="entry name" value="P-loop containing nucleotide triphosphate hydrolases"/>
    <property type="match status" value="1"/>
</dbReference>
<dbReference type="Pfam" id="PF12169">
    <property type="entry name" value="DNA_pol3_gamma3"/>
    <property type="match status" value="1"/>
</dbReference>
<dbReference type="AlphaFoldDB" id="A0A3M6Q8K0"/>
<dbReference type="CDD" id="cd00009">
    <property type="entry name" value="AAA"/>
    <property type="match status" value="1"/>
</dbReference>
<feature type="compositionally biased region" description="Low complexity" evidence="12">
    <location>
        <begin position="390"/>
        <end position="400"/>
    </location>
</feature>
<comment type="similarity">
    <text evidence="1 11">Belongs to the DnaX/STICHEL family.</text>
</comment>
<keyword evidence="9 11" id="KW-0239">DNA-directed DNA polymerase</keyword>
<evidence type="ECO:0000256" key="4">
    <source>
        <dbReference type="ARBA" id="ARBA00022705"/>
    </source>
</evidence>
<comment type="caution">
    <text evidence="14">The sequence shown here is derived from an EMBL/GenBank/DDBJ whole genome shotgun (WGS) entry which is preliminary data.</text>
</comment>
<evidence type="ECO:0000256" key="6">
    <source>
        <dbReference type="ARBA" id="ARBA00022741"/>
    </source>
</evidence>
<dbReference type="EMBL" id="RDQL01000009">
    <property type="protein sequence ID" value="RMW98980.1"/>
    <property type="molecule type" value="Genomic_DNA"/>
</dbReference>
<keyword evidence="15" id="KW-1185">Reference proteome</keyword>
<dbReference type="Gene3D" id="1.20.272.10">
    <property type="match status" value="1"/>
</dbReference>
<feature type="region of interest" description="Disordered" evidence="12">
    <location>
        <begin position="527"/>
        <end position="591"/>
    </location>
</feature>
<dbReference type="GO" id="GO:0009360">
    <property type="term" value="C:DNA polymerase III complex"/>
    <property type="evidence" value="ECO:0007669"/>
    <property type="project" value="InterPro"/>
</dbReference>
<feature type="region of interest" description="Disordered" evidence="12">
    <location>
        <begin position="444"/>
        <end position="477"/>
    </location>
</feature>
<dbReference type="RefSeq" id="WP_122254093.1">
    <property type="nucleotide sequence ID" value="NZ_RDQL01000009.1"/>
</dbReference>
<proteinExistence type="inferred from homology"/>
<organism evidence="14 15">
    <name type="scientific">Allofranklinella schreckenbergeri</name>
    <dbReference type="NCBI Taxonomy" id="1076744"/>
    <lineage>
        <taxon>Bacteria</taxon>
        <taxon>Pseudomonadati</taxon>
        <taxon>Pseudomonadota</taxon>
        <taxon>Betaproteobacteria</taxon>
        <taxon>Burkholderiales</taxon>
        <taxon>Comamonadaceae</taxon>
        <taxon>Allofranklinella</taxon>
    </lineage>
</organism>
<feature type="region of interest" description="Disordered" evidence="12">
    <location>
        <begin position="375"/>
        <end position="400"/>
    </location>
</feature>
<dbReference type="GO" id="GO:0005524">
    <property type="term" value="F:ATP binding"/>
    <property type="evidence" value="ECO:0007669"/>
    <property type="project" value="UniProtKB-KW"/>
</dbReference>
<keyword evidence="8 11" id="KW-0067">ATP-binding</keyword>
<feature type="compositionally biased region" description="Low complexity" evidence="12">
    <location>
        <begin position="455"/>
        <end position="477"/>
    </location>
</feature>
<dbReference type="PANTHER" id="PTHR11669:SF0">
    <property type="entry name" value="PROTEIN STICHEL-LIKE 2"/>
    <property type="match status" value="1"/>
</dbReference>
<evidence type="ECO:0000259" key="13">
    <source>
        <dbReference type="SMART" id="SM00382"/>
    </source>
</evidence>
<dbReference type="SMART" id="SM00382">
    <property type="entry name" value="AAA"/>
    <property type="match status" value="1"/>
</dbReference>
<dbReference type="Pfam" id="PF13177">
    <property type="entry name" value="DNA_pol3_delta2"/>
    <property type="match status" value="1"/>
</dbReference>
<dbReference type="FunFam" id="1.10.8.60:FF:000013">
    <property type="entry name" value="DNA polymerase III subunit gamma/tau"/>
    <property type="match status" value="1"/>
</dbReference>
<comment type="catalytic activity">
    <reaction evidence="10 11">
        <text>DNA(n) + a 2'-deoxyribonucleoside 5'-triphosphate = DNA(n+1) + diphosphate</text>
        <dbReference type="Rhea" id="RHEA:22508"/>
        <dbReference type="Rhea" id="RHEA-COMP:17339"/>
        <dbReference type="Rhea" id="RHEA-COMP:17340"/>
        <dbReference type="ChEBI" id="CHEBI:33019"/>
        <dbReference type="ChEBI" id="CHEBI:61560"/>
        <dbReference type="ChEBI" id="CHEBI:173112"/>
        <dbReference type="EC" id="2.7.7.7"/>
    </reaction>
</comment>
<evidence type="ECO:0000256" key="2">
    <source>
        <dbReference type="ARBA" id="ARBA00022679"/>
    </source>
</evidence>
<dbReference type="InterPro" id="IPR045085">
    <property type="entry name" value="HLD_clamp_pol_III_gamma_tau"/>
</dbReference>
<dbReference type="InterPro" id="IPR012763">
    <property type="entry name" value="DNA_pol_III_sug/sutau_N"/>
</dbReference>
<protein>
    <recommendedName>
        <fullName evidence="11">DNA polymerase III subunit gamma/tau</fullName>
        <ecNumber evidence="11">2.7.7.7</ecNumber>
    </recommendedName>
</protein>
<dbReference type="FunFam" id="3.40.50.300:FF:000014">
    <property type="entry name" value="DNA polymerase III subunit gamma/tau"/>
    <property type="match status" value="1"/>
</dbReference>
<keyword evidence="7" id="KW-0862">Zinc</keyword>
<evidence type="ECO:0000256" key="7">
    <source>
        <dbReference type="ARBA" id="ARBA00022833"/>
    </source>
</evidence>
<evidence type="ECO:0000313" key="14">
    <source>
        <dbReference type="EMBL" id="RMW98980.1"/>
    </source>
</evidence>
<evidence type="ECO:0000256" key="1">
    <source>
        <dbReference type="ARBA" id="ARBA00006360"/>
    </source>
</evidence>
<dbReference type="SUPFAM" id="SSF48019">
    <property type="entry name" value="post-AAA+ oligomerization domain-like"/>
    <property type="match status" value="1"/>
</dbReference>
<evidence type="ECO:0000256" key="3">
    <source>
        <dbReference type="ARBA" id="ARBA00022695"/>
    </source>
</evidence>
<dbReference type="EC" id="2.7.7.7" evidence="11"/>
<dbReference type="GO" id="GO:0003887">
    <property type="term" value="F:DNA-directed DNA polymerase activity"/>
    <property type="evidence" value="ECO:0007669"/>
    <property type="project" value="UniProtKB-KW"/>
</dbReference>
<evidence type="ECO:0000256" key="5">
    <source>
        <dbReference type="ARBA" id="ARBA00022723"/>
    </source>
</evidence>
<reference evidence="14 15" key="1">
    <citation type="submission" date="2018-10" db="EMBL/GenBank/DDBJ databases">
        <title>Comamonadaceae CDC group NO-1 genome sequencing and assembly.</title>
        <authorList>
            <person name="Bernier A.-M."/>
            <person name="Bernard K."/>
        </authorList>
    </citation>
    <scope>NUCLEOTIDE SEQUENCE [LARGE SCALE GENOMIC DNA]</scope>
    <source>
        <strain evidence="14 15">NML161473</strain>
    </source>
</reference>
<name>A0A3M6Q8K0_9BURK</name>
<keyword evidence="3 11" id="KW-0548">Nucleotidyltransferase</keyword>
<keyword evidence="5" id="KW-0479">Metal-binding</keyword>
<feature type="compositionally biased region" description="Low complexity" evidence="12">
    <location>
        <begin position="544"/>
        <end position="569"/>
    </location>
</feature>
<dbReference type="InterPro" id="IPR003593">
    <property type="entry name" value="AAA+_ATPase"/>
</dbReference>
<keyword evidence="6 11" id="KW-0547">Nucleotide-binding</keyword>
<dbReference type="InterPro" id="IPR008921">
    <property type="entry name" value="DNA_pol3_clamp-load_cplx_C"/>
</dbReference>
<dbReference type="NCBIfam" id="NF005942">
    <property type="entry name" value="PRK07994.1"/>
    <property type="match status" value="1"/>
</dbReference>
<dbReference type="Gene3D" id="3.30.300.150">
    <property type="entry name" value="DNA polymerase III, tau subunit, domain V"/>
    <property type="match status" value="1"/>
</dbReference>
<dbReference type="GO" id="GO:0003677">
    <property type="term" value="F:DNA binding"/>
    <property type="evidence" value="ECO:0007669"/>
    <property type="project" value="InterPro"/>
</dbReference>
<comment type="subunit">
    <text evidence="11">DNA polymerase III contains a core (composed of alpha, epsilon and theta chains) that associates with a tau subunit. This core dimerizes to form the POLIII' complex. PolIII' associates with the gamma complex (composed of gamma, delta, delta', psi and chi chains) and with the beta chain to form the complete DNA polymerase III complex.</text>
</comment>
<dbReference type="GO" id="GO:0006261">
    <property type="term" value="P:DNA-templated DNA replication"/>
    <property type="evidence" value="ECO:0007669"/>
    <property type="project" value="TreeGrafter"/>
</dbReference>
<dbReference type="InterPro" id="IPR022754">
    <property type="entry name" value="DNA_pol_III_gamma-3"/>
</dbReference>
<dbReference type="GO" id="GO:0046872">
    <property type="term" value="F:metal ion binding"/>
    <property type="evidence" value="ECO:0007669"/>
    <property type="project" value="UniProtKB-KW"/>
</dbReference>
<dbReference type="SUPFAM" id="SSF52540">
    <property type="entry name" value="P-loop containing nucleoside triphosphate hydrolases"/>
    <property type="match status" value="1"/>
</dbReference>
<feature type="compositionally biased region" description="Low complexity" evidence="12">
    <location>
        <begin position="527"/>
        <end position="536"/>
    </location>
</feature>
<dbReference type="InterPro" id="IPR038249">
    <property type="entry name" value="PolIII_tau_V_sf"/>
</dbReference>
<dbReference type="InterPro" id="IPR027417">
    <property type="entry name" value="P-loop_NTPase"/>
</dbReference>
<evidence type="ECO:0000256" key="10">
    <source>
        <dbReference type="ARBA" id="ARBA00049244"/>
    </source>
</evidence>
<keyword evidence="4 11" id="KW-0235">DNA replication</keyword>
<sequence>MSYLVLARKYRPHNFDEMVGQEHVVKALSNALAQKRLHHAYLFTGTRGVGKTTVSRILAKSLNCQGADGQGDITAHPCGQCQACQDIDTGRFVDYTELDAASNRGVEEVQSLMEQAVYKPVQGRFKVFMIDEVHMLSNTAFNAMLKTLEEPPEYLKFVLATTDPQKVPVTVLSRCLQFNLRPMAPQTIVEHLERVLGQEGVAQDRPALQLLARAARGSMRDALSLTDQAIAYGNGALSEATVRQMLGVVDKRYVFDAIAALAAGDGQAVVALVDMLRQQGIPAASLLEDMALALQKMALYQSLPRHSGEALDEADAARIQALAAQMPADETQLLYTFCLKGREELGLAPDEYAGLVMVLLRLLAFKLPPGAGLAGGAASPAPVTAPPGGPASDGAGGSSVAAVPAASATPAAAAPATAAPTTATPAPVANAPAVAVQAAPAASTAAEPAADRSPARSARQTSAPAVAPQAAPTQAAAETLPWEDAPAQAAPAETVAMPADEAPAPQVCTVAADTDVDTDAVATPMAQAPATAQGMPQPAPAPAPLAVAQARAAARPPKTPTAAEPTTAAPMPPAAAPATASAPAPTASAEDTAWWHSSVQTLIAQGQLTAVVRELALQAQLQQREGDGVLLRVANQTLMAETLRTKLQDVLRAAGLTQTVALEQGEVIASLAQRLEADKAAAQRIAQSIVEADARVQWLQAHWGAQIVPGSVKPVSVAVR</sequence>
<dbReference type="Pfam" id="PF22608">
    <property type="entry name" value="DNAX_ATPase_lid"/>
    <property type="match status" value="1"/>
</dbReference>
<evidence type="ECO:0000256" key="11">
    <source>
        <dbReference type="RuleBase" id="RU364063"/>
    </source>
</evidence>
<dbReference type="Proteomes" id="UP000267035">
    <property type="component" value="Unassembled WGS sequence"/>
</dbReference>